<reference evidence="1 2" key="1">
    <citation type="submission" date="2017-05" db="EMBL/GenBank/DDBJ databases">
        <title>Biotechnological potential of actinobacteria isolated from South African environments.</title>
        <authorList>
            <person name="Le Roes-Hill M."/>
            <person name="Prins A."/>
            <person name="Durrell K.A."/>
        </authorList>
    </citation>
    <scope>NUCLEOTIDE SEQUENCE [LARGE SCALE GENOMIC DNA]</scope>
    <source>
        <strain evidence="1 2">HMC13</strain>
    </source>
</reference>
<evidence type="ECO:0000313" key="2">
    <source>
        <dbReference type="Proteomes" id="UP000195105"/>
    </source>
</evidence>
<comment type="caution">
    <text evidence="1">The sequence shown here is derived from an EMBL/GenBank/DDBJ whole genome shotgun (WGS) entry which is preliminary data.</text>
</comment>
<evidence type="ECO:0000313" key="1">
    <source>
        <dbReference type="EMBL" id="OUD03028.1"/>
    </source>
</evidence>
<name>A0A243S646_9ACTN</name>
<dbReference type="RefSeq" id="WP_086600865.1">
    <property type="nucleotide sequence ID" value="NZ_NGFN01000054.1"/>
</dbReference>
<organism evidence="1 2">
    <name type="scientific">Streptomyces swartbergensis</name>
    <dbReference type="NCBI Taxonomy" id="487165"/>
    <lineage>
        <taxon>Bacteria</taxon>
        <taxon>Bacillati</taxon>
        <taxon>Actinomycetota</taxon>
        <taxon>Actinomycetes</taxon>
        <taxon>Kitasatosporales</taxon>
        <taxon>Streptomycetaceae</taxon>
        <taxon>Streptomyces</taxon>
    </lineage>
</organism>
<gene>
    <name evidence="1" type="ORF">CA983_11900</name>
</gene>
<sequence>MKKPNRVMSFLFSLIGQSWAYDEVEEVREVIATRSFDSLPERAEIHSKGAASLTDSLAFQPGLVDLHDELHDTWVYLASLKGRAREMGYASLAGHLEAAADSTRDVMEQVASAAEATVPAPQVPLTR</sequence>
<accession>A0A243S646</accession>
<keyword evidence="2" id="KW-1185">Reference proteome</keyword>
<dbReference type="EMBL" id="NGFN01000054">
    <property type="protein sequence ID" value="OUD03028.1"/>
    <property type="molecule type" value="Genomic_DNA"/>
</dbReference>
<protein>
    <submittedName>
        <fullName evidence="1">Uncharacterized protein</fullName>
    </submittedName>
</protein>
<dbReference type="Proteomes" id="UP000195105">
    <property type="component" value="Unassembled WGS sequence"/>
</dbReference>
<proteinExistence type="predicted"/>
<dbReference type="AlphaFoldDB" id="A0A243S646"/>